<dbReference type="SUPFAM" id="SSF49503">
    <property type="entry name" value="Cupredoxins"/>
    <property type="match status" value="3"/>
</dbReference>
<dbReference type="GO" id="GO:0005507">
    <property type="term" value="F:copper ion binding"/>
    <property type="evidence" value="ECO:0007669"/>
    <property type="project" value="InterPro"/>
</dbReference>
<dbReference type="AlphaFoldDB" id="A0AB33KRH5"/>
<dbReference type="Pfam" id="PF07731">
    <property type="entry name" value="Cu-oxidase_2"/>
    <property type="match status" value="1"/>
</dbReference>
<feature type="domain" description="Plastocyanin-like" evidence="4">
    <location>
        <begin position="393"/>
        <end position="505"/>
    </location>
</feature>
<feature type="domain" description="Plastocyanin-like" evidence="5">
    <location>
        <begin position="85"/>
        <end position="193"/>
    </location>
</feature>
<keyword evidence="3" id="KW-0560">Oxidoreductase</keyword>
<protein>
    <submittedName>
        <fullName evidence="6">Multicopper oxidase domain-containing protein</fullName>
    </submittedName>
</protein>
<evidence type="ECO:0000256" key="1">
    <source>
        <dbReference type="ARBA" id="ARBA00010609"/>
    </source>
</evidence>
<reference evidence="6" key="1">
    <citation type="submission" date="2024-07" db="EMBL/GenBank/DDBJ databases">
        <title>Complete genome sequences of cellulolytic bacteria, Kitasatospora sp. CMC57 and Streptomyces sp. CMC78, isolated from Japanese agricultural soil.</title>
        <authorList>
            <person name="Hashimoto T."/>
            <person name="Ito M."/>
            <person name="Iwamoto M."/>
            <person name="Fukahori D."/>
            <person name="Shoda T."/>
            <person name="Sakoda M."/>
            <person name="Morohoshi T."/>
            <person name="Mitsuboshi M."/>
            <person name="Nishizawa T."/>
        </authorList>
    </citation>
    <scope>NUCLEOTIDE SEQUENCE</scope>
    <source>
        <strain evidence="6">CMC78</strain>
    </source>
</reference>
<dbReference type="InterPro" id="IPR011706">
    <property type="entry name" value="Cu-oxidase_C"/>
</dbReference>
<dbReference type="Gene3D" id="2.60.40.420">
    <property type="entry name" value="Cupredoxins - blue copper proteins"/>
    <property type="match status" value="3"/>
</dbReference>
<evidence type="ECO:0000259" key="4">
    <source>
        <dbReference type="Pfam" id="PF07731"/>
    </source>
</evidence>
<dbReference type="InterPro" id="IPR008972">
    <property type="entry name" value="Cupredoxin"/>
</dbReference>
<dbReference type="GO" id="GO:0016491">
    <property type="term" value="F:oxidoreductase activity"/>
    <property type="evidence" value="ECO:0007669"/>
    <property type="project" value="UniProtKB-KW"/>
</dbReference>
<dbReference type="CDD" id="cd13890">
    <property type="entry name" value="CuRO_3_CueO_FtsP"/>
    <property type="match status" value="1"/>
</dbReference>
<dbReference type="InterPro" id="IPR045087">
    <property type="entry name" value="Cu-oxidase_fam"/>
</dbReference>
<evidence type="ECO:0000256" key="3">
    <source>
        <dbReference type="ARBA" id="ARBA00023002"/>
    </source>
</evidence>
<dbReference type="InterPro" id="IPR002355">
    <property type="entry name" value="Cu_oxidase_Cu_BS"/>
</dbReference>
<dbReference type="KEGG" id="stcm:SCMC78_64730"/>
<organism evidence="6">
    <name type="scientific">Streptomyces sp. CMC78</name>
    <dbReference type="NCBI Taxonomy" id="3231512"/>
    <lineage>
        <taxon>Bacteria</taxon>
        <taxon>Bacillati</taxon>
        <taxon>Actinomycetota</taxon>
        <taxon>Actinomycetes</taxon>
        <taxon>Kitasatosporales</taxon>
        <taxon>Streptomycetaceae</taxon>
        <taxon>Streptomyces</taxon>
    </lineage>
</organism>
<evidence type="ECO:0000256" key="2">
    <source>
        <dbReference type="ARBA" id="ARBA00022723"/>
    </source>
</evidence>
<name>A0AB33KRH5_9ACTN</name>
<dbReference type="RefSeq" id="WP_408054603.1">
    <property type="nucleotide sequence ID" value="NZ_AP035884.1"/>
</dbReference>
<dbReference type="PROSITE" id="PS00080">
    <property type="entry name" value="MULTICOPPER_OXIDASE2"/>
    <property type="match status" value="1"/>
</dbReference>
<keyword evidence="2" id="KW-0479">Metal-binding</keyword>
<evidence type="ECO:0000313" key="6">
    <source>
        <dbReference type="EMBL" id="BFP56666.1"/>
    </source>
</evidence>
<accession>A0AB33KRH5</accession>
<comment type="similarity">
    <text evidence="1">Belongs to the multicopper oxidase family.</text>
</comment>
<dbReference type="CDD" id="cd13867">
    <property type="entry name" value="CuRO_2_CueO_FtsP"/>
    <property type="match status" value="1"/>
</dbReference>
<proteinExistence type="inferred from homology"/>
<sequence length="531" mass="57784">MPARRTDSAAHPTRRRILLATGGVVLAASAGWGGNWLAAYKRHARSNVGTLGFRNRLRIPELLDPRASDGGARRYELELAPGSSEFLPGRKTATWGANGPYLAPTLRMRDGDPVAPTVRNALPEPTTLHWHGMHLPPAMDGGPHQMVASGAVWRPRWTVHQPASTLWYHPHPHGSTGSHVYRGIAGMITVDDAVSDRSGLPSAYGVDDVPLVLQDKNFHDDGALDFTESTFGDTVAGVDSLGLLVDTILVNGTHDPHFEVTTERVRLRLLNGSNARVYELGFPGDKTFHLAATENGLLKRPLALTRLRLAPGERAEIVVSFTAGEKALLRSFPPELEVGFPVDRFAGGDDTFDLLELRAAPRLDPSPPLPTRIDGAPAAIPLPAAPRTRRFSFVGTRINDRVMDMERVDEVVPAGATEIWEIERGDGNVHAFHVHGATFDVLEVDGAKPPAHLRGPKDTVYLPGTTTVRLAVRFDTLTDERVPYMYHCHVLRHEDDGMMGQFLVVAPGREDKVSRTLDAPGAHGGSHGSHR</sequence>
<dbReference type="InterPro" id="IPR011707">
    <property type="entry name" value="Cu-oxidase-like_N"/>
</dbReference>
<gene>
    <name evidence="6" type="ORF">SCMC78_64730</name>
</gene>
<dbReference type="PANTHER" id="PTHR48267:SF1">
    <property type="entry name" value="BILIRUBIN OXIDASE"/>
    <property type="match status" value="1"/>
</dbReference>
<evidence type="ECO:0000259" key="5">
    <source>
        <dbReference type="Pfam" id="PF07732"/>
    </source>
</evidence>
<dbReference type="PANTHER" id="PTHR48267">
    <property type="entry name" value="CUPREDOXIN SUPERFAMILY PROTEIN"/>
    <property type="match status" value="1"/>
</dbReference>
<dbReference type="Pfam" id="PF07732">
    <property type="entry name" value="Cu-oxidase_3"/>
    <property type="match status" value="1"/>
</dbReference>
<dbReference type="CDD" id="cd04232">
    <property type="entry name" value="CuRO_1_CueO_FtsP"/>
    <property type="match status" value="1"/>
</dbReference>
<dbReference type="EMBL" id="AP035884">
    <property type="protein sequence ID" value="BFP56666.1"/>
    <property type="molecule type" value="Genomic_DNA"/>
</dbReference>